<feature type="transmembrane region" description="Helical" evidence="5">
    <location>
        <begin position="64"/>
        <end position="83"/>
    </location>
</feature>
<feature type="transmembrane region" description="Helical" evidence="5">
    <location>
        <begin position="145"/>
        <end position="166"/>
    </location>
</feature>
<sequence>MSPTCPPQPPNANTPGIAIIGTFTFQRVVQVIGWICLAATALLCIGLCVLHFRKYRAPNEQRNVIRIILFPVVASLVSVISIHTYQNSGYIEPIALLYETVALASLFMLYVQYVAPEPQTRVSFFKELEYKTKTGEMKPMKHYQLFRAAWIIVFTYIVVTLVLVIAEEITRATGVYCETSSKPAFAHFWIQLFTLVATVIAVVTVVRFQRRLKSHMTGRKAMPKLLCFKLFVLITTLQHFAFSIIASHVQGNDKITYNDIIIGLQSLLVCIEALFTQVAFFFFFHPREFGNRNQGGKLSGDEAAVPAVVGYTPTKAIIHSLNPMDLILGIGQAYGMVKF</sequence>
<evidence type="ECO:0000313" key="6">
    <source>
        <dbReference type="EMBL" id="KAJ9643200.1"/>
    </source>
</evidence>
<keyword evidence="2 5" id="KW-0812">Transmembrane</keyword>
<evidence type="ECO:0008006" key="8">
    <source>
        <dbReference type="Google" id="ProtNLM"/>
    </source>
</evidence>
<evidence type="ECO:0000256" key="1">
    <source>
        <dbReference type="ARBA" id="ARBA00004141"/>
    </source>
</evidence>
<dbReference type="GO" id="GO:0016020">
    <property type="term" value="C:membrane"/>
    <property type="evidence" value="ECO:0007669"/>
    <property type="project" value="UniProtKB-SubCell"/>
</dbReference>
<keyword evidence="3 5" id="KW-1133">Transmembrane helix</keyword>
<dbReference type="AlphaFoldDB" id="A0AA38YBM8"/>
<evidence type="ECO:0000256" key="4">
    <source>
        <dbReference type="ARBA" id="ARBA00023136"/>
    </source>
</evidence>
<dbReference type="Proteomes" id="UP001172681">
    <property type="component" value="Unassembled WGS sequence"/>
</dbReference>
<feature type="transmembrane region" description="Helical" evidence="5">
    <location>
        <begin position="186"/>
        <end position="206"/>
    </location>
</feature>
<dbReference type="EMBL" id="JAPDRN010000008">
    <property type="protein sequence ID" value="KAJ9643200.1"/>
    <property type="molecule type" value="Genomic_DNA"/>
</dbReference>
<gene>
    <name evidence="6" type="ORF">H2204_002095</name>
</gene>
<accession>A0AA38YBM8</accession>
<name>A0AA38YBM8_9EURO</name>
<evidence type="ECO:0000256" key="3">
    <source>
        <dbReference type="ARBA" id="ARBA00022989"/>
    </source>
</evidence>
<organism evidence="6 7">
    <name type="scientific">Knufia peltigerae</name>
    <dbReference type="NCBI Taxonomy" id="1002370"/>
    <lineage>
        <taxon>Eukaryota</taxon>
        <taxon>Fungi</taxon>
        <taxon>Dikarya</taxon>
        <taxon>Ascomycota</taxon>
        <taxon>Pezizomycotina</taxon>
        <taxon>Eurotiomycetes</taxon>
        <taxon>Chaetothyriomycetidae</taxon>
        <taxon>Chaetothyriales</taxon>
        <taxon>Trichomeriaceae</taxon>
        <taxon>Knufia</taxon>
    </lineage>
</organism>
<feature type="transmembrane region" description="Helical" evidence="5">
    <location>
        <begin position="260"/>
        <end position="284"/>
    </location>
</feature>
<dbReference type="Pfam" id="PF03619">
    <property type="entry name" value="Solute_trans_a"/>
    <property type="match status" value="1"/>
</dbReference>
<feature type="transmembrane region" description="Helical" evidence="5">
    <location>
        <begin position="226"/>
        <end position="248"/>
    </location>
</feature>
<dbReference type="SMART" id="SM01417">
    <property type="entry name" value="Solute_trans_a"/>
    <property type="match status" value="1"/>
</dbReference>
<dbReference type="PANTHER" id="PTHR23423">
    <property type="entry name" value="ORGANIC SOLUTE TRANSPORTER-RELATED"/>
    <property type="match status" value="1"/>
</dbReference>
<keyword evidence="4 5" id="KW-0472">Membrane</keyword>
<evidence type="ECO:0000256" key="5">
    <source>
        <dbReference type="SAM" id="Phobius"/>
    </source>
</evidence>
<evidence type="ECO:0000256" key="2">
    <source>
        <dbReference type="ARBA" id="ARBA00022692"/>
    </source>
</evidence>
<feature type="transmembrane region" description="Helical" evidence="5">
    <location>
        <begin position="31"/>
        <end position="52"/>
    </location>
</feature>
<evidence type="ECO:0000313" key="7">
    <source>
        <dbReference type="Proteomes" id="UP001172681"/>
    </source>
</evidence>
<feature type="transmembrane region" description="Helical" evidence="5">
    <location>
        <begin position="95"/>
        <end position="115"/>
    </location>
</feature>
<reference evidence="6" key="1">
    <citation type="submission" date="2022-10" db="EMBL/GenBank/DDBJ databases">
        <title>Culturing micro-colonial fungi from biological soil crusts in the Mojave desert and describing Neophaeococcomyces mojavensis, and introducing the new genera and species Taxawa tesnikishii.</title>
        <authorList>
            <person name="Kurbessoian T."/>
            <person name="Stajich J.E."/>
        </authorList>
    </citation>
    <scope>NUCLEOTIDE SEQUENCE</scope>
    <source>
        <strain evidence="6">TK_35</strain>
    </source>
</reference>
<comment type="subcellular location">
    <subcellularLocation>
        <location evidence="1">Membrane</location>
        <topology evidence="1">Multi-pass membrane protein</topology>
    </subcellularLocation>
</comment>
<proteinExistence type="predicted"/>
<keyword evidence="7" id="KW-1185">Reference proteome</keyword>
<dbReference type="InterPro" id="IPR005178">
    <property type="entry name" value="Ostalpha/TMEM184C"/>
</dbReference>
<protein>
    <recommendedName>
        <fullName evidence="8">DUF300-domain-containing protein</fullName>
    </recommendedName>
</protein>
<comment type="caution">
    <text evidence="6">The sequence shown here is derived from an EMBL/GenBank/DDBJ whole genome shotgun (WGS) entry which is preliminary data.</text>
</comment>